<dbReference type="Proteomes" id="UP000288086">
    <property type="component" value="Unassembled WGS sequence"/>
</dbReference>
<dbReference type="EMBL" id="MTKP01000021">
    <property type="protein sequence ID" value="RWX49660.1"/>
    <property type="molecule type" value="Genomic_DNA"/>
</dbReference>
<dbReference type="SUPFAM" id="SSF54495">
    <property type="entry name" value="UBC-like"/>
    <property type="match status" value="1"/>
</dbReference>
<evidence type="ECO:0000313" key="4">
    <source>
        <dbReference type="Proteomes" id="UP000288086"/>
    </source>
</evidence>
<protein>
    <submittedName>
        <fullName evidence="3">Ubiquitin-conjugating enzyme</fullName>
    </submittedName>
</protein>
<feature type="domain" description="UBC core" evidence="2">
    <location>
        <begin position="62"/>
        <end position="143"/>
    </location>
</feature>
<feature type="compositionally biased region" description="Basic and acidic residues" evidence="1">
    <location>
        <begin position="309"/>
        <end position="321"/>
    </location>
</feature>
<dbReference type="Pfam" id="PF00179">
    <property type="entry name" value="UQ_con"/>
    <property type="match status" value="1"/>
</dbReference>
<feature type="region of interest" description="Disordered" evidence="1">
    <location>
        <begin position="283"/>
        <end position="332"/>
    </location>
</feature>
<sequence>MASETDQLARDFEEVNKLLTNYPQIQVVQTEGNPPATYEVEYQLTGLTRQADGNIGQTSRHLLRINLPFGYPHFPPTVKPLTPLFHPDIDPDAVRIASYWQQSPSLAKLVLHMGEMICAKNYNVEEPFNQEAADWYSEHSSEFPLDEIQQDEENFEVGDFPLEEGSDLGLSLEIEDPKENTDEQLEEIQHHIDRNEVVTAGKLLTALSLSSPEAKRLEKIVSSTLAKRDKLFQELEDLENEDQFTEAYEVFKNIQAIAIDTPALSDVGQRLQQSQAMLDAFSQPTPTANKQPPPPPTKDKGDTKKKKTAEKTPKKTKEKAPRKQRSSRPPIDIPLKPILTGLVLLAAVGGCTLLYTNDMDKVIEAERNWIEIKYRPSTTPDQFKQKRIQAEKLLVSLRSVYVPGIGKKVLETEIHNYLNSPDFEKGETGDVEYKGSPLPAPVIKKLEPIDNITDKADSAARKEKFTDALILYQEALSLAETAKPGALEPHAKITNPELDKRIQVIQKKINAFQAQAGQKKKFKERNEAEKRYQEVIAFFQKLKKNKSNPSDPQDMNVTGDQWGECAKKLHNAEKLLDEYPEINSPERQEELRTLLAYSRLYQELEMARQAYEEGAFETAINEYKNALHLLKKERTALDAIYNDAVLKVGQTVVMLNVSLKMREAVEAENQNNLSSSVRHYKEILRIIRTSKVDRGDNLKKIEQYIHSKIQEQSLAAAKSSNQEWWKKNYERIFKKNFPSSRNAPLSNPKIYFIKVQNGRLLYTIRCTEKKGIKLTLELNYQYDMGTGKWSPYHGKL</sequence>
<dbReference type="AlphaFoldDB" id="A0A3S3RWD7"/>
<name>A0A3S3RWD7_9BACT</name>
<comment type="caution">
    <text evidence="3">The sequence shown here is derived from an EMBL/GenBank/DDBJ whole genome shotgun (WGS) entry which is preliminary data.</text>
</comment>
<proteinExistence type="predicted"/>
<evidence type="ECO:0000259" key="2">
    <source>
        <dbReference type="Pfam" id="PF00179"/>
    </source>
</evidence>
<evidence type="ECO:0000313" key="3">
    <source>
        <dbReference type="EMBL" id="RWX49660.1"/>
    </source>
</evidence>
<accession>A0A3S3RWD7</accession>
<gene>
    <name evidence="3" type="ORF">VT98_10214</name>
</gene>
<reference evidence="3 4" key="1">
    <citation type="submission" date="2017-01" db="EMBL/GenBank/DDBJ databases">
        <title>The cable genome- insights into the physiology and evolution of filamentous bacteria capable of sulfide oxidation via long distance electron transfer.</title>
        <authorList>
            <person name="Schreiber L."/>
            <person name="Bjerg J.T."/>
            <person name="Boggild A."/>
            <person name="Van De Vossenberg J."/>
            <person name="Meysman F."/>
            <person name="Nielsen L.P."/>
            <person name="Schramm A."/>
            <person name="Kjeldsen K.U."/>
        </authorList>
    </citation>
    <scope>NUCLEOTIDE SEQUENCE [LARGE SCALE GENOMIC DNA]</scope>
    <source>
        <strain evidence="3">A1</strain>
    </source>
</reference>
<evidence type="ECO:0000256" key="1">
    <source>
        <dbReference type="SAM" id="MobiDB-lite"/>
    </source>
</evidence>
<organism evidence="3 4">
    <name type="scientific">Candidatus Electrothrix communis</name>
    <dbReference type="NCBI Taxonomy" id="1859133"/>
    <lineage>
        <taxon>Bacteria</taxon>
        <taxon>Pseudomonadati</taxon>
        <taxon>Thermodesulfobacteriota</taxon>
        <taxon>Desulfobulbia</taxon>
        <taxon>Desulfobulbales</taxon>
        <taxon>Desulfobulbaceae</taxon>
        <taxon>Candidatus Electrothrix</taxon>
    </lineage>
</organism>
<dbReference type="InterPro" id="IPR016135">
    <property type="entry name" value="UBQ-conjugating_enzyme/RWD"/>
</dbReference>
<keyword evidence="4" id="KW-1185">Reference proteome</keyword>
<dbReference type="Gene3D" id="3.10.110.10">
    <property type="entry name" value="Ubiquitin Conjugating Enzyme"/>
    <property type="match status" value="1"/>
</dbReference>
<dbReference type="InterPro" id="IPR000608">
    <property type="entry name" value="UBC"/>
</dbReference>